<keyword evidence="2" id="KW-1185">Reference proteome</keyword>
<accession>A0A2P5BFQ6</accession>
<dbReference type="STRING" id="3476.A0A2P5BFQ6"/>
<feature type="non-terminal residue" evidence="1">
    <location>
        <position position="148"/>
    </location>
</feature>
<dbReference type="AlphaFoldDB" id="A0A2P5BFQ6"/>
<sequence length="148" mass="17274">MGFYMVCPRFSLRSDKLVVIPNVCNSWRKVLYGFDCWQEIEIDWLDWASHSCDFFNRSQSLRTLKLPRRTISKAKVENVAPKLSTITYMDVRATVETVEPVDSRQLNLTKRERCMGSIMFYDLSLLDEEAFVVAATMPKLKELVLRPQ</sequence>
<reference evidence="2" key="1">
    <citation type="submission" date="2016-06" db="EMBL/GenBank/DDBJ databases">
        <title>Parallel loss of symbiosis genes in relatives of nitrogen-fixing non-legume Parasponia.</title>
        <authorList>
            <person name="Van Velzen R."/>
            <person name="Holmer R."/>
            <person name="Bu F."/>
            <person name="Rutten L."/>
            <person name="Van Zeijl A."/>
            <person name="Liu W."/>
            <person name="Santuari L."/>
            <person name="Cao Q."/>
            <person name="Sharma T."/>
            <person name="Shen D."/>
            <person name="Roswanjaya Y."/>
            <person name="Wardhani T."/>
            <person name="Kalhor M.S."/>
            <person name="Jansen J."/>
            <person name="Van den Hoogen J."/>
            <person name="Gungor B."/>
            <person name="Hartog M."/>
            <person name="Hontelez J."/>
            <person name="Verver J."/>
            <person name="Yang W.-C."/>
            <person name="Schijlen E."/>
            <person name="Repin R."/>
            <person name="Schilthuizen M."/>
            <person name="Schranz E."/>
            <person name="Heidstra R."/>
            <person name="Miyata K."/>
            <person name="Fedorova E."/>
            <person name="Kohlen W."/>
            <person name="Bisseling T."/>
            <person name="Smit S."/>
            <person name="Geurts R."/>
        </authorList>
    </citation>
    <scope>NUCLEOTIDE SEQUENCE [LARGE SCALE GENOMIC DNA]</scope>
    <source>
        <strain evidence="2">cv. WU1-14</strain>
    </source>
</reference>
<proteinExistence type="predicted"/>
<evidence type="ECO:0000313" key="2">
    <source>
        <dbReference type="Proteomes" id="UP000237105"/>
    </source>
</evidence>
<dbReference type="Proteomes" id="UP000237105">
    <property type="component" value="Unassembled WGS sequence"/>
</dbReference>
<organism evidence="1 2">
    <name type="scientific">Parasponia andersonii</name>
    <name type="common">Sponia andersonii</name>
    <dbReference type="NCBI Taxonomy" id="3476"/>
    <lineage>
        <taxon>Eukaryota</taxon>
        <taxon>Viridiplantae</taxon>
        <taxon>Streptophyta</taxon>
        <taxon>Embryophyta</taxon>
        <taxon>Tracheophyta</taxon>
        <taxon>Spermatophyta</taxon>
        <taxon>Magnoliopsida</taxon>
        <taxon>eudicotyledons</taxon>
        <taxon>Gunneridae</taxon>
        <taxon>Pentapetalae</taxon>
        <taxon>rosids</taxon>
        <taxon>fabids</taxon>
        <taxon>Rosales</taxon>
        <taxon>Cannabaceae</taxon>
        <taxon>Parasponia</taxon>
    </lineage>
</organism>
<protein>
    <submittedName>
        <fullName evidence="1">LRR domain containing protein</fullName>
    </submittedName>
</protein>
<comment type="caution">
    <text evidence="1">The sequence shown here is derived from an EMBL/GenBank/DDBJ whole genome shotgun (WGS) entry which is preliminary data.</text>
</comment>
<name>A0A2P5BFQ6_PARAD</name>
<gene>
    <name evidence="1" type="ORF">PanWU01x14_242560</name>
</gene>
<dbReference type="EMBL" id="JXTB01000291">
    <property type="protein sequence ID" value="PON47635.1"/>
    <property type="molecule type" value="Genomic_DNA"/>
</dbReference>
<evidence type="ECO:0000313" key="1">
    <source>
        <dbReference type="EMBL" id="PON47635.1"/>
    </source>
</evidence>